<organism evidence="1 2">
    <name type="scientific">Pirellulimonas nuda</name>
    <dbReference type="NCBI Taxonomy" id="2528009"/>
    <lineage>
        <taxon>Bacteria</taxon>
        <taxon>Pseudomonadati</taxon>
        <taxon>Planctomycetota</taxon>
        <taxon>Planctomycetia</taxon>
        <taxon>Pirellulales</taxon>
        <taxon>Lacipirellulaceae</taxon>
        <taxon>Pirellulimonas</taxon>
    </lineage>
</organism>
<gene>
    <name evidence="1" type="ORF">Pla175_10240</name>
</gene>
<name>A0A518D867_9BACT</name>
<dbReference type="KEGG" id="pnd:Pla175_10240"/>
<dbReference type="Proteomes" id="UP000317429">
    <property type="component" value="Chromosome"/>
</dbReference>
<evidence type="ECO:0000313" key="2">
    <source>
        <dbReference type="Proteomes" id="UP000317429"/>
    </source>
</evidence>
<proteinExistence type="predicted"/>
<evidence type="ECO:0000313" key="1">
    <source>
        <dbReference type="EMBL" id="QDU87658.1"/>
    </source>
</evidence>
<reference evidence="1 2" key="1">
    <citation type="submission" date="2019-02" db="EMBL/GenBank/DDBJ databases">
        <title>Deep-cultivation of Planctomycetes and their phenomic and genomic characterization uncovers novel biology.</title>
        <authorList>
            <person name="Wiegand S."/>
            <person name="Jogler M."/>
            <person name="Boedeker C."/>
            <person name="Pinto D."/>
            <person name="Vollmers J."/>
            <person name="Rivas-Marin E."/>
            <person name="Kohn T."/>
            <person name="Peeters S.H."/>
            <person name="Heuer A."/>
            <person name="Rast P."/>
            <person name="Oberbeckmann S."/>
            <person name="Bunk B."/>
            <person name="Jeske O."/>
            <person name="Meyerdierks A."/>
            <person name="Storesund J.E."/>
            <person name="Kallscheuer N."/>
            <person name="Luecker S."/>
            <person name="Lage O.M."/>
            <person name="Pohl T."/>
            <person name="Merkel B.J."/>
            <person name="Hornburger P."/>
            <person name="Mueller R.-W."/>
            <person name="Bruemmer F."/>
            <person name="Labrenz M."/>
            <person name="Spormann A.M."/>
            <person name="Op den Camp H."/>
            <person name="Overmann J."/>
            <person name="Amann R."/>
            <person name="Jetten M.S.M."/>
            <person name="Mascher T."/>
            <person name="Medema M.H."/>
            <person name="Devos D.P."/>
            <person name="Kaster A.-K."/>
            <person name="Ovreas L."/>
            <person name="Rohde M."/>
            <person name="Galperin M.Y."/>
            <person name="Jogler C."/>
        </authorList>
    </citation>
    <scope>NUCLEOTIDE SEQUENCE [LARGE SCALE GENOMIC DNA]</scope>
    <source>
        <strain evidence="1 2">Pla175</strain>
    </source>
</reference>
<sequence>MERGGSNDAEPLVELLGGDAMRRSVVDAVREGQWDFEPAELPSRLYDSTVALPGSNEKIAVMAARAERGLPLWHEEDRLDYEKLLE</sequence>
<dbReference type="EMBL" id="CP036291">
    <property type="protein sequence ID" value="QDU87658.1"/>
    <property type="molecule type" value="Genomic_DNA"/>
</dbReference>
<accession>A0A518D867</accession>
<protein>
    <submittedName>
        <fullName evidence="1">Uncharacterized protein</fullName>
    </submittedName>
</protein>
<dbReference type="AlphaFoldDB" id="A0A518D867"/>
<keyword evidence="2" id="KW-1185">Reference proteome</keyword>